<organism evidence="11 13">
    <name type="scientific">Aneurinibacillus migulanus</name>
    <name type="common">Bacillus migulanus</name>
    <dbReference type="NCBI Taxonomy" id="47500"/>
    <lineage>
        <taxon>Bacteria</taxon>
        <taxon>Bacillati</taxon>
        <taxon>Bacillota</taxon>
        <taxon>Bacilli</taxon>
        <taxon>Bacillales</taxon>
        <taxon>Paenibacillaceae</taxon>
        <taxon>Aneurinibacillus group</taxon>
        <taxon>Aneurinibacillus</taxon>
    </lineage>
</organism>
<dbReference type="GeneID" id="42306869"/>
<reference evidence="11 13" key="1">
    <citation type="submission" date="2015-07" db="EMBL/GenBank/DDBJ databases">
        <title>Fjat-14205 dsm 2895.</title>
        <authorList>
            <person name="Liu B."/>
            <person name="Wang J."/>
            <person name="Zhu Y."/>
            <person name="Liu G."/>
            <person name="Chen Q."/>
            <person name="Chen Z."/>
            <person name="Lan J."/>
            <person name="Che J."/>
            <person name="Ge C."/>
            <person name="Shi H."/>
            <person name="Pan Z."/>
            <person name="Liu X."/>
        </authorList>
    </citation>
    <scope>NUCLEOTIDE SEQUENCE [LARGE SCALE GENOMIC DNA]</scope>
    <source>
        <strain evidence="11 13">DSM 2895</strain>
    </source>
</reference>
<evidence type="ECO:0000313" key="13">
    <source>
        <dbReference type="Proteomes" id="UP000037269"/>
    </source>
</evidence>
<feature type="domain" description="Transposase putative helix-turn-helix" evidence="10">
    <location>
        <begin position="1"/>
        <end position="43"/>
    </location>
</feature>
<comment type="similarity">
    <text evidence="1">In the C-terminal section; belongs to the transposase 35 family.</text>
</comment>
<evidence type="ECO:0000256" key="6">
    <source>
        <dbReference type="ARBA" id="ARBA00023125"/>
    </source>
</evidence>
<evidence type="ECO:0000256" key="3">
    <source>
        <dbReference type="ARBA" id="ARBA00022578"/>
    </source>
</evidence>
<reference evidence="12 14" key="2">
    <citation type="submission" date="2016-10" db="EMBL/GenBank/DDBJ databases">
        <authorList>
            <person name="de Groot N.N."/>
        </authorList>
    </citation>
    <scope>NUCLEOTIDE SEQUENCE [LARGE SCALE GENOMIC DNA]</scope>
    <source>
        <strain evidence="12 14">DSM 2895</strain>
    </source>
</reference>
<gene>
    <name evidence="11" type="ORF">AF333_17015</name>
    <name evidence="12" type="ORF">SAMN04487909_12519</name>
</gene>
<protein>
    <submittedName>
        <fullName evidence="12">Transposase, IS605 OrfB family, central region</fullName>
    </submittedName>
</protein>
<dbReference type="Proteomes" id="UP000182836">
    <property type="component" value="Unassembled WGS sequence"/>
</dbReference>
<evidence type="ECO:0000256" key="1">
    <source>
        <dbReference type="ARBA" id="ARBA00008761"/>
    </source>
</evidence>
<dbReference type="GO" id="GO:0046872">
    <property type="term" value="F:metal ion binding"/>
    <property type="evidence" value="ECO:0007669"/>
    <property type="project" value="UniProtKB-KW"/>
</dbReference>
<keyword evidence="5" id="KW-0862">Zinc</keyword>
<evidence type="ECO:0000256" key="5">
    <source>
        <dbReference type="ARBA" id="ARBA00022833"/>
    </source>
</evidence>
<evidence type="ECO:0000259" key="8">
    <source>
        <dbReference type="Pfam" id="PF01385"/>
    </source>
</evidence>
<dbReference type="PANTHER" id="PTHR30405">
    <property type="entry name" value="TRANSPOSASE"/>
    <property type="match status" value="1"/>
</dbReference>
<keyword evidence="7" id="KW-0233">DNA recombination</keyword>
<evidence type="ECO:0000259" key="9">
    <source>
        <dbReference type="Pfam" id="PF07282"/>
    </source>
</evidence>
<dbReference type="NCBIfam" id="NF040570">
    <property type="entry name" value="guided_TnpB"/>
    <property type="match status" value="1"/>
</dbReference>
<evidence type="ECO:0000313" key="11">
    <source>
        <dbReference type="EMBL" id="KON96928.1"/>
    </source>
</evidence>
<evidence type="ECO:0000256" key="4">
    <source>
        <dbReference type="ARBA" id="ARBA00022723"/>
    </source>
</evidence>
<dbReference type="RefSeq" id="WP_043065179.1">
    <property type="nucleotide sequence ID" value="NZ_BJOA01000241.1"/>
</dbReference>
<dbReference type="Proteomes" id="UP000037269">
    <property type="component" value="Unassembled WGS sequence"/>
</dbReference>
<evidence type="ECO:0000259" key="10">
    <source>
        <dbReference type="Pfam" id="PF12323"/>
    </source>
</evidence>
<dbReference type="GO" id="GO:0006310">
    <property type="term" value="P:DNA recombination"/>
    <property type="evidence" value="ECO:0007669"/>
    <property type="project" value="UniProtKB-KW"/>
</dbReference>
<evidence type="ECO:0000313" key="14">
    <source>
        <dbReference type="Proteomes" id="UP000182836"/>
    </source>
</evidence>
<keyword evidence="13" id="KW-1185">Reference proteome</keyword>
<proteinExistence type="inferred from homology"/>
<keyword evidence="3" id="KW-0815">Transposition</keyword>
<dbReference type="Pfam" id="PF12323">
    <property type="entry name" value="HTH_OrfB_IS605"/>
    <property type="match status" value="1"/>
</dbReference>
<keyword evidence="4" id="KW-0479">Metal-binding</keyword>
<comment type="similarity">
    <text evidence="2">In the N-terminal section; belongs to the transposase 2 family.</text>
</comment>
<accession>A0A0D1VCL5</accession>
<dbReference type="InterPro" id="IPR010095">
    <property type="entry name" value="Cas12f1-like_TNB"/>
</dbReference>
<dbReference type="PATRIC" id="fig|47500.8.peg.5605"/>
<dbReference type="EMBL" id="FNED01000025">
    <property type="protein sequence ID" value="SDJ68505.1"/>
    <property type="molecule type" value="Genomic_DNA"/>
</dbReference>
<dbReference type="AlphaFoldDB" id="A0A0D1VCL5"/>
<dbReference type="Pfam" id="PF07282">
    <property type="entry name" value="Cas12f1-like_TNB"/>
    <property type="match status" value="1"/>
</dbReference>
<keyword evidence="6" id="KW-0238">DNA-binding</keyword>
<evidence type="ECO:0000256" key="2">
    <source>
        <dbReference type="ARBA" id="ARBA00011044"/>
    </source>
</evidence>
<dbReference type="InterPro" id="IPR001959">
    <property type="entry name" value="Transposase"/>
</dbReference>
<dbReference type="GO" id="GO:0003677">
    <property type="term" value="F:DNA binding"/>
    <property type="evidence" value="ECO:0007669"/>
    <property type="project" value="UniProtKB-KW"/>
</dbReference>
<feature type="domain" description="Probable transposase IS891/IS1136/IS1341" evidence="8">
    <location>
        <begin position="164"/>
        <end position="275"/>
    </location>
</feature>
<dbReference type="GO" id="GO:0032196">
    <property type="term" value="P:transposition"/>
    <property type="evidence" value="ECO:0007669"/>
    <property type="project" value="UniProtKB-KW"/>
</dbReference>
<evidence type="ECO:0000256" key="7">
    <source>
        <dbReference type="ARBA" id="ARBA00023172"/>
    </source>
</evidence>
<sequence>MLRTYKFRIEPTKEQREKINETLMYCRWLYNALLEQRITAYKRCDVSLTFYSQKKELPTLKKVCEEYKSVHSQVLQNVVERLDKTYQAFFRRLKQGEKTGFPRFKGMNRYHSFTYPQSGFSLEGKYITLSKVGTIRIKLHRQMQGTIKTCTVISKNGRYYVCLSCEIETQTQSTGKMIGVDLGLKHLAITSDGDFHHAPKYLRKSERQLKKLQRVVSRRKKGSSRRKKAMALLAKKHEYIANQRRNNAHQVARQLVNRYDLIAFEDLKITNMVKNHHLAKSIVDAGWNQLVQFTTYKAESAGKHVVLVDPRNTSQQCSNCDEIVKKTLAVRTHRCPSCGFECDRDVNAAKNILKRAVQQLPNVS</sequence>
<dbReference type="NCBIfam" id="TIGR01766">
    <property type="entry name" value="IS200/IS605 family accessory protein TnpB-like domain"/>
    <property type="match status" value="1"/>
</dbReference>
<dbReference type="InterPro" id="IPR021027">
    <property type="entry name" value="Transposase_put_HTH"/>
</dbReference>
<dbReference type="STRING" id="47500.AF333_17015"/>
<feature type="domain" description="Cas12f1-like TNB" evidence="9">
    <location>
        <begin position="287"/>
        <end position="352"/>
    </location>
</feature>
<dbReference type="Pfam" id="PF01385">
    <property type="entry name" value="OrfB_IS605"/>
    <property type="match status" value="1"/>
</dbReference>
<evidence type="ECO:0000313" key="12">
    <source>
        <dbReference type="EMBL" id="SDJ68505.1"/>
    </source>
</evidence>
<dbReference type="PANTHER" id="PTHR30405:SF11">
    <property type="entry name" value="RNA-GUIDED DNA ENDONUCLEASE RV2885C-RELATED"/>
    <property type="match status" value="1"/>
</dbReference>
<name>A0A0D1VCL5_ANEMI</name>
<dbReference type="OrthoDB" id="56768at2"/>
<dbReference type="InterPro" id="IPR051399">
    <property type="entry name" value="RNA-guided_DNA_endo/Transpos"/>
</dbReference>
<dbReference type="EMBL" id="LGUG01000004">
    <property type="protein sequence ID" value="KON96928.1"/>
    <property type="molecule type" value="Genomic_DNA"/>
</dbReference>